<evidence type="ECO:0000313" key="4">
    <source>
        <dbReference type="EMBL" id="KAJ8663137.1"/>
    </source>
</evidence>
<protein>
    <recommendedName>
        <fullName evidence="3">Rap-GAP domain-containing protein</fullName>
    </recommendedName>
</protein>
<gene>
    <name evidence="4" type="ORF">O0I10_001314</name>
</gene>
<dbReference type="GO" id="GO:0005737">
    <property type="term" value="C:cytoplasm"/>
    <property type="evidence" value="ECO:0007669"/>
    <property type="project" value="TreeGrafter"/>
</dbReference>
<evidence type="ECO:0000256" key="1">
    <source>
        <dbReference type="ARBA" id="ARBA00022468"/>
    </source>
</evidence>
<dbReference type="InterPro" id="IPR000331">
    <property type="entry name" value="Rap/Ran_GAP_dom"/>
</dbReference>
<evidence type="ECO:0000259" key="3">
    <source>
        <dbReference type="PROSITE" id="PS50085"/>
    </source>
</evidence>
<dbReference type="PANTHER" id="PTHR15711">
    <property type="entry name" value="RAP GTPASE-ACTIVATING PROTEIN"/>
    <property type="match status" value="1"/>
</dbReference>
<dbReference type="GO" id="GO:0005096">
    <property type="term" value="F:GTPase activator activity"/>
    <property type="evidence" value="ECO:0007669"/>
    <property type="project" value="UniProtKB-KW"/>
</dbReference>
<dbReference type="EMBL" id="JARTCD010000003">
    <property type="protein sequence ID" value="KAJ8663137.1"/>
    <property type="molecule type" value="Genomic_DNA"/>
</dbReference>
<name>A0AAD8DIR8_9FUNG</name>
<keyword evidence="1" id="KW-0343">GTPase activation</keyword>
<dbReference type="InterPro" id="IPR035974">
    <property type="entry name" value="Rap/Ran-GAP_sf"/>
</dbReference>
<dbReference type="Proteomes" id="UP001234581">
    <property type="component" value="Unassembled WGS sequence"/>
</dbReference>
<evidence type="ECO:0000313" key="5">
    <source>
        <dbReference type="Proteomes" id="UP001234581"/>
    </source>
</evidence>
<organism evidence="4 5">
    <name type="scientific">Lichtheimia ornata</name>
    <dbReference type="NCBI Taxonomy" id="688661"/>
    <lineage>
        <taxon>Eukaryota</taxon>
        <taxon>Fungi</taxon>
        <taxon>Fungi incertae sedis</taxon>
        <taxon>Mucoromycota</taxon>
        <taxon>Mucoromycotina</taxon>
        <taxon>Mucoromycetes</taxon>
        <taxon>Mucorales</taxon>
        <taxon>Lichtheimiaceae</taxon>
        <taxon>Lichtheimia</taxon>
    </lineage>
</organism>
<feature type="region of interest" description="Disordered" evidence="2">
    <location>
        <begin position="1"/>
        <end position="53"/>
    </location>
</feature>
<sequence length="695" mass="78399">MERQPSPSPNKDNPPLTELQHQNKDDQQQRPKLKSSKTEPLNKRRLPKFEVPRFRSLNDNRRLLSLRRHQSTPQSPTTFSFNTESLLTKPLPAVPRPPRSSSTTNPLLDVALSKHQQTSWVTLQHYCNCIRSRCATLLQDDNVDDTLSWTQVMTLLNTLQHALKQISTLKSLADHINDIQSTLEGLKDHCIDEQGDKLDMIRQLDVLLANLIKASDATSTCIVPTLADESHIVETPQYLIIDNDGKHDNEQHHSIPDYASHHPEYIHPCATWFRTYFVGKPYITLVGDNPSTIVVVVHHGEKGTCRIIIRSTCKKYAGYHLLEHNQPVESPREVVNMVCPSLNTRDFRLLSAQETILAGMEKQLLRFEEMGMPQHYKFGVLHVRKDQHTEEEWFSNSGLSSDLEELLDLLGERITLEGYSGYAGGLDTKAGESGIISYASTWQKHNIMFHVGPLMPLRKSDTQQIHRKRHIGNDIVCLVLVEEDAVFDPTKIRSQFLHVFIVVQKQEDGWRIQVIRDSKVSYFGPTIPSPEQLKSNKLKDFLLLKMINGENAALKSDKFAIPNDKARDGILSGMVTSFLPYQQPMQHKSSSEINVAPSKSERPRSAGPSTWRPSLDSIPIPPIPSPSRSTMLRDFKEGIAARRRRRSSGAAVATQSQQANKASSPNATSVNGHTSSFVRRMGRNKKSDTTTVTAV</sequence>
<feature type="region of interest" description="Disordered" evidence="2">
    <location>
        <begin position="586"/>
        <end position="695"/>
    </location>
</feature>
<dbReference type="Pfam" id="PF02145">
    <property type="entry name" value="Rap_GAP"/>
    <property type="match status" value="1"/>
</dbReference>
<dbReference type="Gene3D" id="3.40.50.11210">
    <property type="entry name" value="Rap/Ran-GAP"/>
    <property type="match status" value="1"/>
</dbReference>
<evidence type="ECO:0000256" key="2">
    <source>
        <dbReference type="SAM" id="MobiDB-lite"/>
    </source>
</evidence>
<dbReference type="SUPFAM" id="SSF111347">
    <property type="entry name" value="Rap/Ran-GAP"/>
    <property type="match status" value="1"/>
</dbReference>
<dbReference type="PANTHER" id="PTHR15711:SF22">
    <property type="entry name" value="RAP-GAP DOMAIN-CONTAINING PROTEIN"/>
    <property type="match status" value="1"/>
</dbReference>
<feature type="compositionally biased region" description="Basic and acidic residues" evidence="2">
    <location>
        <begin position="36"/>
        <end position="53"/>
    </location>
</feature>
<feature type="compositionally biased region" description="Basic and acidic residues" evidence="2">
    <location>
        <begin position="631"/>
        <end position="640"/>
    </location>
</feature>
<dbReference type="InterPro" id="IPR050989">
    <property type="entry name" value="Rap1_Ran_GAP"/>
</dbReference>
<dbReference type="GeneID" id="83208732"/>
<dbReference type="RefSeq" id="XP_058348049.1">
    <property type="nucleotide sequence ID" value="XM_058481411.1"/>
</dbReference>
<dbReference type="GO" id="GO:0051056">
    <property type="term" value="P:regulation of small GTPase mediated signal transduction"/>
    <property type="evidence" value="ECO:0007669"/>
    <property type="project" value="InterPro"/>
</dbReference>
<keyword evidence="5" id="KW-1185">Reference proteome</keyword>
<dbReference type="PROSITE" id="PS50085">
    <property type="entry name" value="RAPGAP"/>
    <property type="match status" value="1"/>
</dbReference>
<accession>A0AAD8DIR8</accession>
<dbReference type="AlphaFoldDB" id="A0AAD8DIR8"/>
<feature type="domain" description="Rap-GAP" evidence="3">
    <location>
        <begin position="364"/>
        <end position="574"/>
    </location>
</feature>
<reference evidence="4 5" key="1">
    <citation type="submission" date="2023-03" db="EMBL/GenBank/DDBJ databases">
        <title>Genome sequence of Lichtheimia ornata CBS 291.66.</title>
        <authorList>
            <person name="Mohabir J.T."/>
            <person name="Shea T.P."/>
            <person name="Kurbessoian T."/>
            <person name="Berby B."/>
            <person name="Fontaine J."/>
            <person name="Livny J."/>
            <person name="Gnirke A."/>
            <person name="Stajich J.E."/>
            <person name="Cuomo C.A."/>
        </authorList>
    </citation>
    <scope>NUCLEOTIDE SEQUENCE [LARGE SCALE GENOMIC DNA]</scope>
    <source>
        <strain evidence="4">CBS 291.66</strain>
    </source>
</reference>
<feature type="compositionally biased region" description="Polar residues" evidence="2">
    <location>
        <begin position="654"/>
        <end position="677"/>
    </location>
</feature>
<proteinExistence type="predicted"/>
<comment type="caution">
    <text evidence="4">The sequence shown here is derived from an EMBL/GenBank/DDBJ whole genome shotgun (WGS) entry which is preliminary data.</text>
</comment>